<comment type="similarity">
    <text evidence="1">Belongs to the TSR2 family.</text>
</comment>
<dbReference type="GeneID" id="30149740"/>
<dbReference type="AlphaFoldDB" id="A0A1E3QMA9"/>
<proteinExistence type="inferred from homology"/>
<feature type="region of interest" description="Disordered" evidence="3">
    <location>
        <begin position="142"/>
        <end position="205"/>
    </location>
</feature>
<dbReference type="OrthoDB" id="263560at2759"/>
<dbReference type="GO" id="GO:0000463">
    <property type="term" value="P:maturation of LSU-rRNA from tricistronic rRNA transcript (SSU-rRNA, 5.8S rRNA, LSU-rRNA)"/>
    <property type="evidence" value="ECO:0007669"/>
    <property type="project" value="EnsemblFungi"/>
</dbReference>
<accession>A0A1E3QMA9</accession>
<feature type="compositionally biased region" description="Acidic residues" evidence="3">
    <location>
        <begin position="155"/>
        <end position="169"/>
    </location>
</feature>
<evidence type="ECO:0000313" key="4">
    <source>
        <dbReference type="EMBL" id="ODQ78836.1"/>
    </source>
</evidence>
<dbReference type="GO" id="GO:0043022">
    <property type="term" value="F:ribosome binding"/>
    <property type="evidence" value="ECO:0007669"/>
    <property type="project" value="EnsemblFungi"/>
</dbReference>
<dbReference type="EMBL" id="KV454434">
    <property type="protein sequence ID" value="ODQ78836.1"/>
    <property type="molecule type" value="Genomic_DNA"/>
</dbReference>
<protein>
    <recommendedName>
        <fullName evidence="6">Pre-rRNA-processing protein TSR2</fullName>
    </recommendedName>
</protein>
<reference evidence="5" key="1">
    <citation type="submission" date="2016-05" db="EMBL/GenBank/DDBJ databases">
        <title>Comparative genomics of biotechnologically important yeasts.</title>
        <authorList>
            <consortium name="DOE Joint Genome Institute"/>
            <person name="Riley R."/>
            <person name="Haridas S."/>
            <person name="Wolfe K.H."/>
            <person name="Lopes M.R."/>
            <person name="Hittinger C.T."/>
            <person name="Goker M."/>
            <person name="Salamov A."/>
            <person name="Wisecaver J."/>
            <person name="Long T.M."/>
            <person name="Aerts A.L."/>
            <person name="Barry K."/>
            <person name="Choi C."/>
            <person name="Clum A."/>
            <person name="Coughlan A.Y."/>
            <person name="Deshpande S."/>
            <person name="Douglass A.P."/>
            <person name="Hanson S.J."/>
            <person name="Klenk H.-P."/>
            <person name="Labutti K."/>
            <person name="Lapidus A."/>
            <person name="Lindquist E."/>
            <person name="Lipzen A."/>
            <person name="Meier-Kolthoff J.P."/>
            <person name="Ohm R.A."/>
            <person name="Otillar R.P."/>
            <person name="Pangilinan J."/>
            <person name="Peng Y."/>
            <person name="Rokas A."/>
            <person name="Rosa C.A."/>
            <person name="Scheuner C."/>
            <person name="Sibirny A.A."/>
            <person name="Slot J.C."/>
            <person name="Stielow J.B."/>
            <person name="Sun H."/>
            <person name="Kurtzman C.P."/>
            <person name="Blackwell M."/>
            <person name="Grigoriev I.V."/>
            <person name="Jeffries T.W."/>
        </authorList>
    </citation>
    <scope>NUCLEOTIDE SEQUENCE [LARGE SCALE GENOMIC DNA]</scope>
    <source>
        <strain evidence="5">NRRL Y-12698</strain>
    </source>
</reference>
<sequence length="205" mass="23448">MTTTINIDETDFVTADAQRKTLRFSDEKQQARFELGVCMAIYRWDSLAIAVQNSWGGADSAEKRDWLAGIVAELFDGQTVDVGSIEETLLYGMLDEFDTNVDDDSALPIAALILQIYRECEVQNYATVEDLYKKWEEREKSGKNKQQVHVHIEEDPNNPDESDESDEEEHEHKEEMMDVDDEPKGPIVDDDGFELVQPKGKGRRR</sequence>
<dbReference type="RefSeq" id="XP_018984164.1">
    <property type="nucleotide sequence ID" value="XM_019131887.1"/>
</dbReference>
<evidence type="ECO:0008006" key="6">
    <source>
        <dbReference type="Google" id="ProtNLM"/>
    </source>
</evidence>
<evidence type="ECO:0000256" key="2">
    <source>
        <dbReference type="ARBA" id="ARBA00022552"/>
    </source>
</evidence>
<dbReference type="Pfam" id="PF10273">
    <property type="entry name" value="WGG"/>
    <property type="match status" value="1"/>
</dbReference>
<dbReference type="GO" id="GO:0000462">
    <property type="term" value="P:maturation of SSU-rRNA from tricistronic rRNA transcript (SSU-rRNA, 5.8S rRNA, LSU-rRNA)"/>
    <property type="evidence" value="ECO:0007669"/>
    <property type="project" value="EnsemblFungi"/>
</dbReference>
<evidence type="ECO:0000256" key="1">
    <source>
        <dbReference type="ARBA" id="ARBA00006524"/>
    </source>
</evidence>
<dbReference type="Proteomes" id="UP000094336">
    <property type="component" value="Unassembled WGS sequence"/>
</dbReference>
<dbReference type="PANTHER" id="PTHR21250">
    <property type="entry name" value="PRE-RRNA-PROCESSING PROTEIN TSR2 HOMOLOG"/>
    <property type="match status" value="1"/>
</dbReference>
<keyword evidence="5" id="KW-1185">Reference proteome</keyword>
<dbReference type="GO" id="GO:0005634">
    <property type="term" value="C:nucleus"/>
    <property type="evidence" value="ECO:0007669"/>
    <property type="project" value="EnsemblFungi"/>
</dbReference>
<name>A0A1E3QMA9_9ASCO</name>
<dbReference type="InterPro" id="IPR019398">
    <property type="entry name" value="Pre-rRNA_process_TSR2"/>
</dbReference>
<evidence type="ECO:0000313" key="5">
    <source>
        <dbReference type="Proteomes" id="UP000094336"/>
    </source>
</evidence>
<keyword evidence="2" id="KW-0698">rRNA processing</keyword>
<evidence type="ECO:0000256" key="3">
    <source>
        <dbReference type="SAM" id="MobiDB-lite"/>
    </source>
</evidence>
<organism evidence="4 5">
    <name type="scientific">Babjeviella inositovora NRRL Y-12698</name>
    <dbReference type="NCBI Taxonomy" id="984486"/>
    <lineage>
        <taxon>Eukaryota</taxon>
        <taxon>Fungi</taxon>
        <taxon>Dikarya</taxon>
        <taxon>Ascomycota</taxon>
        <taxon>Saccharomycotina</taxon>
        <taxon>Pichiomycetes</taxon>
        <taxon>Serinales incertae sedis</taxon>
        <taxon>Babjeviella</taxon>
    </lineage>
</organism>
<dbReference type="STRING" id="984486.A0A1E3QMA9"/>
<gene>
    <name evidence="4" type="ORF">BABINDRAFT_38645</name>
</gene>